<reference evidence="2" key="1">
    <citation type="submission" date="2022-12" db="EMBL/GenBank/DDBJ databases">
        <authorList>
            <person name="Petersen C."/>
        </authorList>
    </citation>
    <scope>NUCLEOTIDE SEQUENCE</scope>
    <source>
        <strain evidence="2">IBT 21472</strain>
    </source>
</reference>
<dbReference type="PANTHER" id="PTHR43792:SF1">
    <property type="entry name" value="N-ACETYLTRANSFERASE DOMAIN-CONTAINING PROTEIN"/>
    <property type="match status" value="1"/>
</dbReference>
<dbReference type="Pfam" id="PF13302">
    <property type="entry name" value="Acetyltransf_3"/>
    <property type="match status" value="1"/>
</dbReference>
<dbReference type="GO" id="GO:0016747">
    <property type="term" value="F:acyltransferase activity, transferring groups other than amino-acyl groups"/>
    <property type="evidence" value="ECO:0007669"/>
    <property type="project" value="InterPro"/>
</dbReference>
<proteinExistence type="predicted"/>
<dbReference type="CDD" id="cd04301">
    <property type="entry name" value="NAT_SF"/>
    <property type="match status" value="1"/>
</dbReference>
<sequence>METARLRLDPIGLHHLDGFHRIWTNPDATRWATKGTLKTIDQTYAWLSGMLPENRPGSNNYAIFIKNANSDERAVIGVVGVHRIDPTPEIGYILHPAAWGKGYATEAVAAFIQHFWQARPDLDTIEAKVDEENLSSRRILYKCGFVQSETIIGGAERAWLDPPKRNIVIHRLKRT</sequence>
<accession>A0A9W9PLT1</accession>
<evidence type="ECO:0000313" key="2">
    <source>
        <dbReference type="EMBL" id="KAJ5299487.1"/>
    </source>
</evidence>
<reference evidence="2" key="2">
    <citation type="journal article" date="2023" name="IMA Fungus">
        <title>Comparative genomic study of the Penicillium genus elucidates a diverse pangenome and 15 lateral gene transfer events.</title>
        <authorList>
            <person name="Petersen C."/>
            <person name="Sorensen T."/>
            <person name="Nielsen M.R."/>
            <person name="Sondergaard T.E."/>
            <person name="Sorensen J.L."/>
            <person name="Fitzpatrick D.A."/>
            <person name="Frisvad J.C."/>
            <person name="Nielsen K.L."/>
        </authorList>
    </citation>
    <scope>NUCLEOTIDE SEQUENCE</scope>
    <source>
        <strain evidence="2">IBT 21472</strain>
    </source>
</reference>
<dbReference type="SUPFAM" id="SSF55729">
    <property type="entry name" value="Acyl-CoA N-acyltransferases (Nat)"/>
    <property type="match status" value="1"/>
</dbReference>
<evidence type="ECO:0000313" key="3">
    <source>
        <dbReference type="Proteomes" id="UP001147746"/>
    </source>
</evidence>
<dbReference type="InterPro" id="IPR051531">
    <property type="entry name" value="N-acetyltransferase"/>
</dbReference>
<dbReference type="PROSITE" id="PS51186">
    <property type="entry name" value="GNAT"/>
    <property type="match status" value="1"/>
</dbReference>
<protein>
    <recommendedName>
        <fullName evidence="1">N-acetyltransferase domain-containing protein</fullName>
    </recommendedName>
</protein>
<dbReference type="InterPro" id="IPR016181">
    <property type="entry name" value="Acyl_CoA_acyltransferase"/>
</dbReference>
<evidence type="ECO:0000259" key="1">
    <source>
        <dbReference type="PROSITE" id="PS51186"/>
    </source>
</evidence>
<feature type="domain" description="N-acetyltransferase" evidence="1">
    <location>
        <begin position="6"/>
        <end position="166"/>
    </location>
</feature>
<comment type="caution">
    <text evidence="2">The sequence shown here is derived from an EMBL/GenBank/DDBJ whole genome shotgun (WGS) entry which is preliminary data.</text>
</comment>
<dbReference type="AlphaFoldDB" id="A0A9W9PLT1"/>
<dbReference type="PANTHER" id="PTHR43792">
    <property type="entry name" value="GNAT FAMILY, PUTATIVE (AFU_ORTHOLOGUE AFUA_3G00765)-RELATED-RELATED"/>
    <property type="match status" value="1"/>
</dbReference>
<dbReference type="Gene3D" id="3.40.630.30">
    <property type="match status" value="1"/>
</dbReference>
<gene>
    <name evidence="2" type="ORF">N7476_011044</name>
</gene>
<keyword evidence="3" id="KW-1185">Reference proteome</keyword>
<dbReference type="InterPro" id="IPR000182">
    <property type="entry name" value="GNAT_dom"/>
</dbReference>
<organism evidence="2 3">
    <name type="scientific">Penicillium atrosanguineum</name>
    <dbReference type="NCBI Taxonomy" id="1132637"/>
    <lineage>
        <taxon>Eukaryota</taxon>
        <taxon>Fungi</taxon>
        <taxon>Dikarya</taxon>
        <taxon>Ascomycota</taxon>
        <taxon>Pezizomycotina</taxon>
        <taxon>Eurotiomycetes</taxon>
        <taxon>Eurotiomycetidae</taxon>
        <taxon>Eurotiales</taxon>
        <taxon>Aspergillaceae</taxon>
        <taxon>Penicillium</taxon>
    </lineage>
</organism>
<dbReference type="EMBL" id="JAPZBO010000010">
    <property type="protein sequence ID" value="KAJ5299487.1"/>
    <property type="molecule type" value="Genomic_DNA"/>
</dbReference>
<name>A0A9W9PLT1_9EURO</name>
<dbReference type="Proteomes" id="UP001147746">
    <property type="component" value="Unassembled WGS sequence"/>
</dbReference>